<feature type="transmembrane region" description="Helical" evidence="6">
    <location>
        <begin position="484"/>
        <end position="505"/>
    </location>
</feature>
<feature type="transmembrane region" description="Helical" evidence="6">
    <location>
        <begin position="137"/>
        <end position="161"/>
    </location>
</feature>
<evidence type="ECO:0000256" key="2">
    <source>
        <dbReference type="ARBA" id="ARBA00007168"/>
    </source>
</evidence>
<name>A0ABN9S633_9DINO</name>
<evidence type="ECO:0000256" key="6">
    <source>
        <dbReference type="RuleBase" id="RU368066"/>
    </source>
</evidence>
<organism evidence="7 8">
    <name type="scientific">Prorocentrum cordatum</name>
    <dbReference type="NCBI Taxonomy" id="2364126"/>
    <lineage>
        <taxon>Eukaryota</taxon>
        <taxon>Sar</taxon>
        <taxon>Alveolata</taxon>
        <taxon>Dinophyceae</taxon>
        <taxon>Prorocentrales</taxon>
        <taxon>Prorocentraceae</taxon>
        <taxon>Prorocentrum</taxon>
    </lineage>
</organism>
<proteinExistence type="inferred from homology"/>
<feature type="transmembrane region" description="Helical" evidence="6">
    <location>
        <begin position="110"/>
        <end position="130"/>
    </location>
</feature>
<keyword evidence="3 6" id="KW-0812">Transmembrane</keyword>
<evidence type="ECO:0000256" key="5">
    <source>
        <dbReference type="ARBA" id="ARBA00023136"/>
    </source>
</evidence>
<comment type="subcellular location">
    <subcellularLocation>
        <location evidence="6">Cell membrane</location>
        <topology evidence="6">Multi-pass membrane protein</topology>
    </subcellularLocation>
    <subcellularLocation>
        <location evidence="1">Membrane</location>
        <topology evidence="1">Multi-pass membrane protein</topology>
    </subcellularLocation>
</comment>
<evidence type="ECO:0000313" key="7">
    <source>
        <dbReference type="EMBL" id="CAK0826498.1"/>
    </source>
</evidence>
<feature type="transmembrane region" description="Helical" evidence="6">
    <location>
        <begin position="181"/>
        <end position="207"/>
    </location>
</feature>
<dbReference type="InterPro" id="IPR007603">
    <property type="entry name" value="Choline_transptr-like"/>
</dbReference>
<dbReference type="PANTHER" id="PTHR12385:SF98">
    <property type="entry name" value="CHOLINE TRANSPORTER-LIKE PROTEIN"/>
    <property type="match status" value="1"/>
</dbReference>
<evidence type="ECO:0000313" key="8">
    <source>
        <dbReference type="Proteomes" id="UP001189429"/>
    </source>
</evidence>
<feature type="transmembrane region" description="Helical" evidence="6">
    <location>
        <begin position="291"/>
        <end position="322"/>
    </location>
</feature>
<dbReference type="Pfam" id="PF04515">
    <property type="entry name" value="Choline_transpo"/>
    <property type="match status" value="1"/>
</dbReference>
<evidence type="ECO:0000256" key="4">
    <source>
        <dbReference type="ARBA" id="ARBA00022989"/>
    </source>
</evidence>
<feature type="transmembrane region" description="Helical" evidence="6">
    <location>
        <begin position="334"/>
        <end position="357"/>
    </location>
</feature>
<accession>A0ABN9S633</accession>
<feature type="transmembrane region" description="Helical" evidence="6">
    <location>
        <begin position="443"/>
        <end position="464"/>
    </location>
</feature>
<comment type="function">
    <text evidence="6">Choline transporter.</text>
</comment>
<comment type="caution">
    <text evidence="7">The sequence shown here is derived from an EMBL/GenBank/DDBJ whole genome shotgun (WGS) entry which is preliminary data.</text>
</comment>
<dbReference type="EMBL" id="CAUYUJ010009336">
    <property type="protein sequence ID" value="CAK0826498.1"/>
    <property type="molecule type" value="Genomic_DNA"/>
</dbReference>
<gene>
    <name evidence="7" type="ORF">PCOR1329_LOCUS26324</name>
</gene>
<dbReference type="Proteomes" id="UP001189429">
    <property type="component" value="Unassembled WGS sequence"/>
</dbReference>
<sequence length="548" mass="59064">MPICVEECPQDSAALVYCPKAASVSEDVSGEQPGVTVITTIVQEVVGQATYPTVVVGGRLCFPDAGGQEGSAGELLEELHGYIRGWIDASWALRLLYKAGNLASDVPNNFLLLGGICAGAFVLSFAYLLLLRFVAKLLVYVMLGVLPLGFGLLGAALISTAHGLTGHQALSPMFESVPDPFWAMVISDALGVTCLLLATISICICCLRDTVAMVCGCIKASVECMFDMPTLLIEPVLGAALKLSVLSVLLLGLAYLLSLGTVQGGEVSLGGTTLYGLNRTFTYTADQQYRLLFYMFGMFWIMEVCDACQQFTISYAVVLWYYKPKPKRRPHFPVVRGFLNAICFHLGTLALGALLVATTQVLRLVLGFVKRQTEASCSPTGACLASCCTGCLACFQKCLEFINKSAYVDVAIRSSNFLHAALHVFKFVTQEVPAIALLSGTCWIAQVGGVLSISLASGFGVYLLVTRVDPWVNVSSEQHVSEPVLLAILSGMFGVCVSTVFMWVFDQCSDTLLYVFADNRKRSPETVSTYAPKTLSNLVDKFEPEEES</sequence>
<comment type="similarity">
    <text evidence="2 6">Belongs to the CTL (choline transporter-like) family.</text>
</comment>
<keyword evidence="8" id="KW-1185">Reference proteome</keyword>
<evidence type="ECO:0000256" key="3">
    <source>
        <dbReference type="ARBA" id="ARBA00022692"/>
    </source>
</evidence>
<feature type="transmembrane region" description="Helical" evidence="6">
    <location>
        <begin position="236"/>
        <end position="257"/>
    </location>
</feature>
<reference evidence="7" key="1">
    <citation type="submission" date="2023-10" db="EMBL/GenBank/DDBJ databases">
        <authorList>
            <person name="Chen Y."/>
            <person name="Shah S."/>
            <person name="Dougan E. K."/>
            <person name="Thang M."/>
            <person name="Chan C."/>
        </authorList>
    </citation>
    <scope>NUCLEOTIDE SEQUENCE [LARGE SCALE GENOMIC DNA]</scope>
</reference>
<keyword evidence="5 6" id="KW-0472">Membrane</keyword>
<keyword evidence="4 6" id="KW-1133">Transmembrane helix</keyword>
<dbReference type="PANTHER" id="PTHR12385">
    <property type="entry name" value="CHOLINE TRANSPORTER-LIKE (SLC FAMILY 44)"/>
    <property type="match status" value="1"/>
</dbReference>
<evidence type="ECO:0000256" key="1">
    <source>
        <dbReference type="ARBA" id="ARBA00004141"/>
    </source>
</evidence>
<protein>
    <recommendedName>
        <fullName evidence="6">Choline transporter-like protein</fullName>
    </recommendedName>
</protein>